<protein>
    <submittedName>
        <fullName evidence="2">Uncharacterized protein</fullName>
    </submittedName>
</protein>
<accession>A0A497XU92</accession>
<dbReference type="AlphaFoldDB" id="A0A497XU92"/>
<name>A0A497XU92_9SPHI</name>
<evidence type="ECO:0000313" key="2">
    <source>
        <dbReference type="EMBL" id="RLJ72001.1"/>
    </source>
</evidence>
<evidence type="ECO:0000256" key="1">
    <source>
        <dbReference type="SAM" id="Phobius"/>
    </source>
</evidence>
<gene>
    <name evidence="2" type="ORF">BCL90_4828</name>
</gene>
<feature type="transmembrane region" description="Helical" evidence="1">
    <location>
        <begin position="85"/>
        <end position="101"/>
    </location>
</feature>
<comment type="caution">
    <text evidence="2">The sequence shown here is derived from an EMBL/GenBank/DDBJ whole genome shotgun (WGS) entry which is preliminary data.</text>
</comment>
<sequence>MKNFKITSLLVILGLLSLFTGIRINGEYSFLYQYTFFAAPKMFYFDIIRHQLVWLMFIHWILQFTTNVALLLLPFIHNKLKNRKLIIYIPLLFGILASWYLTLFAFILVPYLIVWIILIIVNRINNNS</sequence>
<keyword evidence="1" id="KW-1133">Transmembrane helix</keyword>
<proteinExistence type="predicted"/>
<keyword evidence="1" id="KW-0812">Transmembrane</keyword>
<organism evidence="2 3">
    <name type="scientific">Pedobacter alluvionis</name>
    <dbReference type="NCBI Taxonomy" id="475253"/>
    <lineage>
        <taxon>Bacteria</taxon>
        <taxon>Pseudomonadati</taxon>
        <taxon>Bacteroidota</taxon>
        <taxon>Sphingobacteriia</taxon>
        <taxon>Sphingobacteriales</taxon>
        <taxon>Sphingobacteriaceae</taxon>
        <taxon>Pedobacter</taxon>
    </lineage>
</organism>
<dbReference type="EMBL" id="RCCK01000015">
    <property type="protein sequence ID" value="RLJ72001.1"/>
    <property type="molecule type" value="Genomic_DNA"/>
</dbReference>
<feature type="transmembrane region" description="Helical" evidence="1">
    <location>
        <begin position="52"/>
        <end position="73"/>
    </location>
</feature>
<dbReference type="Proteomes" id="UP000273898">
    <property type="component" value="Unassembled WGS sequence"/>
</dbReference>
<reference evidence="2 3" key="1">
    <citation type="submission" date="2018-10" db="EMBL/GenBank/DDBJ databases">
        <title>Genomic Encyclopedia of Archaeal and Bacterial Type Strains, Phase II (KMG-II): from individual species to whole genera.</title>
        <authorList>
            <person name="Goeker M."/>
        </authorList>
    </citation>
    <scope>NUCLEOTIDE SEQUENCE [LARGE SCALE GENOMIC DNA]</scope>
    <source>
        <strain evidence="2 3">DSM 19624</strain>
    </source>
</reference>
<keyword evidence="1" id="KW-0472">Membrane</keyword>
<evidence type="ECO:0000313" key="3">
    <source>
        <dbReference type="Proteomes" id="UP000273898"/>
    </source>
</evidence>